<sequence length="144" mass="15915">IHVRRHPRYLVWAPGLGNKLQIICGFGVPIDAPRTSLTYGLILKTNYILPNNASYFVDPYVAFARRGVGASRWHLYKVAEALLSRLGLGGRSCLLRSVCEAAETPLEHNGILGELLHVLLTPTSTQDEPVDATAREYYAAERQG</sequence>
<dbReference type="AlphaFoldDB" id="A0A1B6MRF3"/>
<name>A0A1B6MRF3_9HEMI</name>
<dbReference type="PANTHER" id="PTHR21398">
    <property type="entry name" value="AGAP007094-PA"/>
    <property type="match status" value="1"/>
</dbReference>
<dbReference type="SMART" id="SM00718">
    <property type="entry name" value="DM4_12"/>
    <property type="match status" value="1"/>
</dbReference>
<accession>A0A1B6MRF3</accession>
<feature type="non-terminal residue" evidence="1">
    <location>
        <position position="144"/>
    </location>
</feature>
<reference evidence="1" key="1">
    <citation type="submission" date="2015-11" db="EMBL/GenBank/DDBJ databases">
        <title>De novo transcriptome assembly of four potential Pierce s Disease insect vectors from Arizona vineyards.</title>
        <authorList>
            <person name="Tassone E.E."/>
        </authorList>
    </citation>
    <scope>NUCLEOTIDE SEQUENCE</scope>
</reference>
<evidence type="ECO:0000313" key="1">
    <source>
        <dbReference type="EMBL" id="JAT38479.1"/>
    </source>
</evidence>
<dbReference type="Pfam" id="PF07841">
    <property type="entry name" value="DM4_12"/>
    <property type="match status" value="1"/>
</dbReference>
<gene>
    <name evidence="1" type="ORF">g.50259</name>
</gene>
<dbReference type="InterPro" id="IPR006631">
    <property type="entry name" value="DM4_12"/>
</dbReference>
<proteinExistence type="predicted"/>
<dbReference type="EMBL" id="GEBQ01001498">
    <property type="protein sequence ID" value="JAT38479.1"/>
    <property type="molecule type" value="Transcribed_RNA"/>
</dbReference>
<dbReference type="PANTHER" id="PTHR21398:SF21">
    <property type="entry name" value="AGAP004005-PA"/>
    <property type="match status" value="1"/>
</dbReference>
<feature type="non-terminal residue" evidence="1">
    <location>
        <position position="1"/>
    </location>
</feature>
<protein>
    <submittedName>
        <fullName evidence="1">Uncharacterized protein</fullName>
    </submittedName>
</protein>
<organism evidence="1">
    <name type="scientific">Graphocephala atropunctata</name>
    <dbReference type="NCBI Taxonomy" id="36148"/>
    <lineage>
        <taxon>Eukaryota</taxon>
        <taxon>Metazoa</taxon>
        <taxon>Ecdysozoa</taxon>
        <taxon>Arthropoda</taxon>
        <taxon>Hexapoda</taxon>
        <taxon>Insecta</taxon>
        <taxon>Pterygota</taxon>
        <taxon>Neoptera</taxon>
        <taxon>Paraneoptera</taxon>
        <taxon>Hemiptera</taxon>
        <taxon>Auchenorrhyncha</taxon>
        <taxon>Membracoidea</taxon>
        <taxon>Cicadellidae</taxon>
        <taxon>Cicadellinae</taxon>
        <taxon>Cicadellini</taxon>
        <taxon>Graphocephala</taxon>
    </lineage>
</organism>